<dbReference type="GO" id="GO:0005524">
    <property type="term" value="F:ATP binding"/>
    <property type="evidence" value="ECO:0007669"/>
    <property type="project" value="UniProtKB-KW"/>
</dbReference>
<dbReference type="Proteomes" id="UP000199662">
    <property type="component" value="Unassembled WGS sequence"/>
</dbReference>
<dbReference type="Pfam" id="PF00005">
    <property type="entry name" value="ABC_tran"/>
    <property type="match status" value="1"/>
</dbReference>
<dbReference type="PROSITE" id="PS00211">
    <property type="entry name" value="ABC_TRANSPORTER_1"/>
    <property type="match status" value="1"/>
</dbReference>
<keyword evidence="3" id="KW-0547">Nucleotide-binding</keyword>
<dbReference type="SMART" id="SM00382">
    <property type="entry name" value="AAA"/>
    <property type="match status" value="1"/>
</dbReference>
<keyword evidence="4" id="KW-0067">ATP-binding</keyword>
<accession>A0A1H7D2C9</accession>
<sequence length="241" mass="27295">MIEVKNLTKQYKDKVVLRDINWTIGSGVFGLLGENGAGKSTFLKLLATLLEPTSGEIIIDGKDLGTEKSEVRKQLGYLPQEFDFYSRLTGFEMLDYFAVLKGMLQKEIRHDHIYHLMTTFNLLKVKDKRISNYSYGMKQRLGIIQAMLGNPKLLILDEPTVGLDLVECNRIHHIISELGKNRTIIYSTHIFADIEACCTDVSILHKGDMVFHDSVDKLAMGFSNITEGYIAMLKTWKGTDV</sequence>
<feature type="domain" description="ABC transporter" evidence="5">
    <location>
        <begin position="2"/>
        <end position="231"/>
    </location>
</feature>
<dbReference type="Gene3D" id="3.40.50.300">
    <property type="entry name" value="P-loop containing nucleotide triphosphate hydrolases"/>
    <property type="match status" value="1"/>
</dbReference>
<dbReference type="RefSeq" id="WP_091835398.1">
    <property type="nucleotide sequence ID" value="NZ_FNZK01000026.1"/>
</dbReference>
<dbReference type="InterPro" id="IPR003593">
    <property type="entry name" value="AAA+_ATPase"/>
</dbReference>
<evidence type="ECO:0000313" key="7">
    <source>
        <dbReference type="Proteomes" id="UP000199662"/>
    </source>
</evidence>
<dbReference type="STRING" id="84035.SAMN05660742_12622"/>
<dbReference type="InterPro" id="IPR003439">
    <property type="entry name" value="ABC_transporter-like_ATP-bd"/>
</dbReference>
<dbReference type="InterPro" id="IPR027417">
    <property type="entry name" value="P-loop_NTPase"/>
</dbReference>
<gene>
    <name evidence="6" type="ORF">SAMN05660742_12622</name>
</gene>
<dbReference type="AlphaFoldDB" id="A0A1H7D2C9"/>
<dbReference type="PANTHER" id="PTHR43335">
    <property type="entry name" value="ABC TRANSPORTER, ATP-BINDING PROTEIN"/>
    <property type="match status" value="1"/>
</dbReference>
<proteinExistence type="inferred from homology"/>
<reference evidence="6 7" key="1">
    <citation type="submission" date="2016-10" db="EMBL/GenBank/DDBJ databases">
        <authorList>
            <person name="de Groot N.N."/>
        </authorList>
    </citation>
    <scope>NUCLEOTIDE SEQUENCE [LARGE SCALE GENOMIC DNA]</scope>
    <source>
        <strain evidence="6 7">DSM 2179</strain>
    </source>
</reference>
<evidence type="ECO:0000256" key="3">
    <source>
        <dbReference type="ARBA" id="ARBA00022741"/>
    </source>
</evidence>
<dbReference type="SUPFAM" id="SSF52540">
    <property type="entry name" value="P-loop containing nucleoside triphosphate hydrolases"/>
    <property type="match status" value="1"/>
</dbReference>
<dbReference type="PROSITE" id="PS50893">
    <property type="entry name" value="ABC_TRANSPORTER_2"/>
    <property type="match status" value="1"/>
</dbReference>
<evidence type="ECO:0000259" key="5">
    <source>
        <dbReference type="PROSITE" id="PS50893"/>
    </source>
</evidence>
<protein>
    <submittedName>
        <fullName evidence="6">ABC-type multidrug transport system, ATPase component</fullName>
    </submittedName>
</protein>
<evidence type="ECO:0000256" key="4">
    <source>
        <dbReference type="ARBA" id="ARBA00022840"/>
    </source>
</evidence>
<comment type="similarity">
    <text evidence="1">Belongs to the ABC transporter superfamily.</text>
</comment>
<dbReference type="EMBL" id="FNZK01000026">
    <property type="protein sequence ID" value="SEJ93652.1"/>
    <property type="molecule type" value="Genomic_DNA"/>
</dbReference>
<keyword evidence="2" id="KW-0813">Transport</keyword>
<keyword evidence="7" id="KW-1185">Reference proteome</keyword>
<dbReference type="PANTHER" id="PTHR43335:SF2">
    <property type="entry name" value="ABC TRANSPORTER, ATP-BINDING PROTEIN"/>
    <property type="match status" value="1"/>
</dbReference>
<evidence type="ECO:0000256" key="1">
    <source>
        <dbReference type="ARBA" id="ARBA00005417"/>
    </source>
</evidence>
<dbReference type="GO" id="GO:0016887">
    <property type="term" value="F:ATP hydrolysis activity"/>
    <property type="evidence" value="ECO:0007669"/>
    <property type="project" value="InterPro"/>
</dbReference>
<name>A0A1H7D2C9_9FIRM</name>
<organism evidence="6 7">
    <name type="scientific">Propionispira arboris</name>
    <dbReference type="NCBI Taxonomy" id="84035"/>
    <lineage>
        <taxon>Bacteria</taxon>
        <taxon>Bacillati</taxon>
        <taxon>Bacillota</taxon>
        <taxon>Negativicutes</taxon>
        <taxon>Selenomonadales</taxon>
        <taxon>Selenomonadaceae</taxon>
        <taxon>Propionispira</taxon>
    </lineage>
</organism>
<dbReference type="InterPro" id="IPR017871">
    <property type="entry name" value="ABC_transporter-like_CS"/>
</dbReference>
<evidence type="ECO:0000313" key="6">
    <source>
        <dbReference type="EMBL" id="SEJ93652.1"/>
    </source>
</evidence>
<evidence type="ECO:0000256" key="2">
    <source>
        <dbReference type="ARBA" id="ARBA00022448"/>
    </source>
</evidence>